<dbReference type="GO" id="GO:0036297">
    <property type="term" value="P:interstrand cross-link repair"/>
    <property type="evidence" value="ECO:0007669"/>
    <property type="project" value="InterPro"/>
</dbReference>
<reference evidence="1 2" key="1">
    <citation type="submission" date="2019-01" db="EMBL/GenBank/DDBJ databases">
        <title>A draft genome assembly of the solar-powered sea slug Elysia chlorotica.</title>
        <authorList>
            <person name="Cai H."/>
            <person name="Li Q."/>
            <person name="Fang X."/>
            <person name="Li J."/>
            <person name="Curtis N.E."/>
            <person name="Altenburger A."/>
            <person name="Shibata T."/>
            <person name="Feng M."/>
            <person name="Maeda T."/>
            <person name="Schwartz J.A."/>
            <person name="Shigenobu S."/>
            <person name="Lundholm N."/>
            <person name="Nishiyama T."/>
            <person name="Yang H."/>
            <person name="Hasebe M."/>
            <person name="Li S."/>
            <person name="Pierce S.K."/>
            <person name="Wang J."/>
        </authorList>
    </citation>
    <scope>NUCLEOTIDE SEQUENCE [LARGE SCALE GENOMIC DNA]</scope>
    <source>
        <strain evidence="1">EC2010</strain>
        <tissue evidence="1">Whole organism of an adult</tissue>
    </source>
</reference>
<feature type="non-terminal residue" evidence="1">
    <location>
        <position position="207"/>
    </location>
</feature>
<accession>A0A3S1A0M5</accession>
<dbReference type="InterPro" id="IPR035428">
    <property type="entry name" value="FANCF"/>
</dbReference>
<evidence type="ECO:0000313" key="2">
    <source>
        <dbReference type="Proteomes" id="UP000271974"/>
    </source>
</evidence>
<protein>
    <submittedName>
        <fullName evidence="1">Uncharacterized protein</fullName>
    </submittedName>
</protein>
<proteinExistence type="predicted"/>
<dbReference type="EMBL" id="RQTK01000435">
    <property type="protein sequence ID" value="RUS79684.1"/>
    <property type="molecule type" value="Genomic_DNA"/>
</dbReference>
<sequence>MSQQAATVLKNVFQFATILNQASNTDIQKWDDVSVSNAVDWAEYCQELYIRLKGLPCESDLNSQLAQMTMLLAPVSCLHLTLDSLQSAKYLLVNTLMSNPSLSTQLQGKLRVTLSNTQDGKEILSKIQLENSRRNNAMNFFESLQQSSESTEKELESPANFLVHHLINIVSCAKKKDRFESYCYAVCDKLMRSTGGNGVFVNMFKLK</sequence>
<dbReference type="GO" id="GO:0043240">
    <property type="term" value="C:Fanconi anaemia nuclear complex"/>
    <property type="evidence" value="ECO:0007669"/>
    <property type="project" value="InterPro"/>
</dbReference>
<name>A0A3S1A0M5_ELYCH</name>
<dbReference type="Proteomes" id="UP000271974">
    <property type="component" value="Unassembled WGS sequence"/>
</dbReference>
<comment type="caution">
    <text evidence="1">The sequence shown here is derived from an EMBL/GenBank/DDBJ whole genome shotgun (WGS) entry which is preliminary data.</text>
</comment>
<keyword evidence="2" id="KW-1185">Reference proteome</keyword>
<dbReference type="Pfam" id="PF11107">
    <property type="entry name" value="FANCF"/>
    <property type="match status" value="1"/>
</dbReference>
<dbReference type="AlphaFoldDB" id="A0A3S1A0M5"/>
<dbReference type="OrthoDB" id="6429998at2759"/>
<gene>
    <name evidence="1" type="ORF">EGW08_012568</name>
</gene>
<dbReference type="STRING" id="188477.A0A3S1A0M5"/>
<evidence type="ECO:0000313" key="1">
    <source>
        <dbReference type="EMBL" id="RUS79684.1"/>
    </source>
</evidence>
<organism evidence="1 2">
    <name type="scientific">Elysia chlorotica</name>
    <name type="common">Eastern emerald elysia</name>
    <name type="synonym">Sea slug</name>
    <dbReference type="NCBI Taxonomy" id="188477"/>
    <lineage>
        <taxon>Eukaryota</taxon>
        <taxon>Metazoa</taxon>
        <taxon>Spiralia</taxon>
        <taxon>Lophotrochozoa</taxon>
        <taxon>Mollusca</taxon>
        <taxon>Gastropoda</taxon>
        <taxon>Heterobranchia</taxon>
        <taxon>Euthyneura</taxon>
        <taxon>Panpulmonata</taxon>
        <taxon>Sacoglossa</taxon>
        <taxon>Placobranchoidea</taxon>
        <taxon>Plakobranchidae</taxon>
        <taxon>Elysia</taxon>
    </lineage>
</organism>